<accession>A0A934JY44</accession>
<dbReference type="PRINTS" id="PR00723">
    <property type="entry name" value="SUBTILISIN"/>
</dbReference>
<dbReference type="PROSITE" id="PS00138">
    <property type="entry name" value="SUBTILASE_SER"/>
    <property type="match status" value="1"/>
</dbReference>
<evidence type="ECO:0000313" key="9">
    <source>
        <dbReference type="Proteomes" id="UP000612893"/>
    </source>
</evidence>
<dbReference type="SUPFAM" id="SSF52743">
    <property type="entry name" value="Subtilisin-like"/>
    <property type="match status" value="1"/>
</dbReference>
<dbReference type="InterPro" id="IPR023828">
    <property type="entry name" value="Peptidase_S8_Ser-AS"/>
</dbReference>
<evidence type="ECO:0000313" key="8">
    <source>
        <dbReference type="EMBL" id="MBJ7597057.1"/>
    </source>
</evidence>
<protein>
    <submittedName>
        <fullName evidence="8">S8 family serine peptidase</fullName>
    </submittedName>
</protein>
<dbReference type="AlphaFoldDB" id="A0A934JY44"/>
<dbReference type="EMBL" id="JAEKNR010000034">
    <property type="protein sequence ID" value="MBJ7597057.1"/>
    <property type="molecule type" value="Genomic_DNA"/>
</dbReference>
<name>A0A934JY44_9BACT</name>
<keyword evidence="4" id="KW-0720">Serine protease</keyword>
<dbReference type="Gene3D" id="3.40.50.200">
    <property type="entry name" value="Peptidase S8/S53 domain"/>
    <property type="match status" value="1"/>
</dbReference>
<dbReference type="PROSITE" id="PS51892">
    <property type="entry name" value="SUBTILASE"/>
    <property type="match status" value="1"/>
</dbReference>
<feature type="chain" id="PRO_5036790152" evidence="6">
    <location>
        <begin position="28"/>
        <end position="1139"/>
    </location>
</feature>
<keyword evidence="9" id="KW-1185">Reference proteome</keyword>
<evidence type="ECO:0000259" key="7">
    <source>
        <dbReference type="Pfam" id="PF00082"/>
    </source>
</evidence>
<feature type="domain" description="Peptidase S8/S53" evidence="7">
    <location>
        <begin position="204"/>
        <end position="523"/>
    </location>
</feature>
<dbReference type="InterPro" id="IPR036852">
    <property type="entry name" value="Peptidase_S8/S53_dom_sf"/>
</dbReference>
<dbReference type="Pfam" id="PF00082">
    <property type="entry name" value="Peptidase_S8"/>
    <property type="match status" value="1"/>
</dbReference>
<keyword evidence="3" id="KW-0378">Hydrolase</keyword>
<proteinExistence type="inferred from homology"/>
<dbReference type="InterPro" id="IPR050131">
    <property type="entry name" value="Peptidase_S8_subtilisin-like"/>
</dbReference>
<dbReference type="GO" id="GO:0006508">
    <property type="term" value="P:proteolysis"/>
    <property type="evidence" value="ECO:0007669"/>
    <property type="project" value="UniProtKB-KW"/>
</dbReference>
<dbReference type="GO" id="GO:0004252">
    <property type="term" value="F:serine-type endopeptidase activity"/>
    <property type="evidence" value="ECO:0007669"/>
    <property type="project" value="InterPro"/>
</dbReference>
<evidence type="ECO:0000256" key="5">
    <source>
        <dbReference type="PROSITE-ProRule" id="PRU01240"/>
    </source>
</evidence>
<comment type="similarity">
    <text evidence="1 5">Belongs to the peptidase S8 family.</text>
</comment>
<dbReference type="RefSeq" id="WP_338198985.1">
    <property type="nucleotide sequence ID" value="NZ_JAEKNR010000034.1"/>
</dbReference>
<gene>
    <name evidence="8" type="ORF">JF922_03085</name>
</gene>
<keyword evidence="6" id="KW-0732">Signal</keyword>
<evidence type="ECO:0000256" key="1">
    <source>
        <dbReference type="ARBA" id="ARBA00011073"/>
    </source>
</evidence>
<reference evidence="8" key="1">
    <citation type="submission" date="2020-10" db="EMBL/GenBank/DDBJ databases">
        <title>Ca. Dormibacterota MAGs.</title>
        <authorList>
            <person name="Montgomery K."/>
        </authorList>
    </citation>
    <scope>NUCLEOTIDE SEQUENCE [LARGE SCALE GENOMIC DNA]</scope>
    <source>
        <strain evidence="8">SC8812_S17_10</strain>
    </source>
</reference>
<dbReference type="InterPro" id="IPR000209">
    <property type="entry name" value="Peptidase_S8/S53_dom"/>
</dbReference>
<dbReference type="InterPro" id="IPR015500">
    <property type="entry name" value="Peptidase_S8_subtilisin-rel"/>
</dbReference>
<evidence type="ECO:0000256" key="4">
    <source>
        <dbReference type="ARBA" id="ARBA00022825"/>
    </source>
</evidence>
<comment type="caution">
    <text evidence="8">The sequence shown here is derived from an EMBL/GenBank/DDBJ whole genome shotgun (WGS) entry which is preliminary data.</text>
</comment>
<comment type="caution">
    <text evidence="5">Lacks conserved residue(s) required for the propagation of feature annotation.</text>
</comment>
<organism evidence="8 9">
    <name type="scientific">Candidatus Nephthysia bennettiae</name>
    <dbReference type="NCBI Taxonomy" id="3127016"/>
    <lineage>
        <taxon>Bacteria</taxon>
        <taxon>Bacillati</taxon>
        <taxon>Candidatus Dormiibacterota</taxon>
        <taxon>Candidatus Dormibacteria</taxon>
        <taxon>Candidatus Dormibacterales</taxon>
        <taxon>Candidatus Dormibacteraceae</taxon>
        <taxon>Candidatus Nephthysia</taxon>
    </lineage>
</organism>
<evidence type="ECO:0000256" key="2">
    <source>
        <dbReference type="ARBA" id="ARBA00022670"/>
    </source>
</evidence>
<dbReference type="Proteomes" id="UP000612893">
    <property type="component" value="Unassembled WGS sequence"/>
</dbReference>
<dbReference type="PANTHER" id="PTHR43806">
    <property type="entry name" value="PEPTIDASE S8"/>
    <property type="match status" value="1"/>
</dbReference>
<keyword evidence="2" id="KW-0645">Protease</keyword>
<evidence type="ECO:0000256" key="6">
    <source>
        <dbReference type="SAM" id="SignalP"/>
    </source>
</evidence>
<feature type="signal peptide" evidence="6">
    <location>
        <begin position="1"/>
        <end position="27"/>
    </location>
</feature>
<sequence>MRVRRGRLLISAVAVFLLAAFAGPVDASAAASRFGAGSLGKLSADEITKLAGQADQRSIIVLKNQHSELPAVPNLAARRSQAVDSDQAGIKSELSTLRATDVKSFHIVNAVSATISRAEARRLASDPAVRAVVPDLRRPLPLAASRDTTAAAAGAAAQPSAAELQQICPPDPSVPLLEPEALQVMNVEFQPGDTRPAAHQLADGSGVKVGIIADGLDPNQPDLIRNGKSIVFDFRDFSGYGNNAPTDGRESFLDAGAIAAQGNAVYDLAKFVNPTHPLPPGCNIRIKGVAPGASLAVMNVAGSAPGFFNSQIIQGIEWAVNVDRVNILNESIGGNSFPDKNNDPVTLANENAVAAGVTVVASSGDAGPTNTIGSPASDPGIINVGGSTTYRVYRQATRYGVQLEAGGWESNNITALSSAGTTQFGPRTIDVVAPGDRGWELCSADIAHFFGCADFDNNNIGQPIWAAGGTSLSCPLTSGTAALVIQAYGKTHNGAKPSPALIKRIIVSTAQDLGAPAEHQGAGLVNTLKAVQLAESIHDSNGSPAPQGNTITVSKTSLISTAPAGSPLNFQFDVTNTGAAAQTVSPSVVSLGANHVSDDRGSVNLSSSSPIFIDDRGRPSAYQIHQFTVPNGVDYLNGDIVWNAQAQSPGGKPGSVVFETVWDPAGRVAAYSLLNEASGHGHIEVRKPAAGTWTTAIWTVKNATQYTGEVRFDYFTQRFQPAGAVTPAARTLQPGQTAGFTVSLTASGQAGDRAASVRLSTGGPGDGALPIVVRSLVPMNAAGGTFRGTLTGGASPGQQFTYQFDVPAGKPSLDLAFSLRDRTYPMLGFLIDPFGQPLDVQSTFLGQTAGGVLTFGRTMQFFEKTPMAGRWAIIAYLDQNLDAIDPNNFTEPFTGRIDFQPVPVVAKGLPNSAPTVLPQGKPATATIQVTNSGNSTKDFFVDPRLSYRSFQQVLGYQNTNVPLPLSLTTQPFFFVPPNSDLFAVVAQGTVPLQMEISPPFGGPDLLGTPFPGNFDVAVATAPELAPTQWFAVPEGQGPFPPNGIGNATVNLAGAVNTNAFDPAVTSSTGDAWLQLAIDNTAPYTPLTLNPGQTGTITVTVTPHAPKGTVVHGFIEVETFNGFTASGDEVVSIPYAYKVG</sequence>
<dbReference type="PANTHER" id="PTHR43806:SF11">
    <property type="entry name" value="CEREVISIN-RELATED"/>
    <property type="match status" value="1"/>
</dbReference>
<evidence type="ECO:0000256" key="3">
    <source>
        <dbReference type="ARBA" id="ARBA00022801"/>
    </source>
</evidence>